<keyword evidence="10" id="KW-0406">Ion transport</keyword>
<evidence type="ECO:0000256" key="1">
    <source>
        <dbReference type="ARBA" id="ARBA00002070"/>
    </source>
</evidence>
<comment type="subunit">
    <text evidence="4">F-type ATPases have 2 components, CF(1) - the catalytic core - and CF(0) - the membrane proton channel. CF(1) has five subunits: alpha(3), beta(3), gamma(1), delta(1), epsilon(1). CF(0) has three main subunits: a, b and c.</text>
</comment>
<feature type="transmembrane region" description="Helical" evidence="14">
    <location>
        <begin position="44"/>
        <end position="63"/>
    </location>
</feature>
<dbReference type="InterPro" id="IPR000568">
    <property type="entry name" value="ATP_synth_F0_asu"/>
</dbReference>
<dbReference type="GO" id="GO:0045259">
    <property type="term" value="C:proton-transporting ATP synthase complex"/>
    <property type="evidence" value="ECO:0007669"/>
    <property type="project" value="UniProtKB-KW"/>
</dbReference>
<reference evidence="15" key="1">
    <citation type="journal article" date="2018" name="Mol. Phylogenet. Evol.">
        <title>Mitochondrial phylogenomics of the Hymenoptera.</title>
        <authorList>
            <person name="Tang P."/>
            <person name="Zhu J.C."/>
            <person name="Zheng B.Y."/>
            <person name="Wei S.J."/>
            <person name="Sharkey M."/>
            <person name="Chen X.X."/>
            <person name="Vogler A.P."/>
        </authorList>
    </citation>
    <scope>NUCLEOTIDE SEQUENCE</scope>
</reference>
<protein>
    <recommendedName>
        <fullName evidence="13">ATP synthase subunit a</fullName>
    </recommendedName>
</protein>
<dbReference type="GO" id="GO:0046933">
    <property type="term" value="F:proton-transporting ATP synthase activity, rotational mechanism"/>
    <property type="evidence" value="ECO:0007669"/>
    <property type="project" value="TreeGrafter"/>
</dbReference>
<accession>A0A3S8V0D3</accession>
<evidence type="ECO:0000256" key="5">
    <source>
        <dbReference type="ARBA" id="ARBA00022448"/>
    </source>
</evidence>
<evidence type="ECO:0000256" key="13">
    <source>
        <dbReference type="RuleBase" id="RU004450"/>
    </source>
</evidence>
<dbReference type="CDD" id="cd00310">
    <property type="entry name" value="ATP-synt_Fo_a_6"/>
    <property type="match status" value="1"/>
</dbReference>
<dbReference type="PROSITE" id="PS00449">
    <property type="entry name" value="ATPASE_A"/>
    <property type="match status" value="1"/>
</dbReference>
<feature type="transmembrane region" description="Helical" evidence="14">
    <location>
        <begin position="70"/>
        <end position="93"/>
    </location>
</feature>
<keyword evidence="12" id="KW-0066">ATP synthesis</keyword>
<dbReference type="AlphaFoldDB" id="A0A3S8V0D3"/>
<dbReference type="InterPro" id="IPR035908">
    <property type="entry name" value="F0_ATP_A_sf"/>
</dbReference>
<evidence type="ECO:0000256" key="11">
    <source>
        <dbReference type="ARBA" id="ARBA00023136"/>
    </source>
</evidence>
<comment type="similarity">
    <text evidence="3">Belongs to the ATPase A chain family.</text>
</comment>
<organism evidence="15">
    <name type="scientific">Brachymeria sp. ZJUH_2016006</name>
    <dbReference type="NCBI Taxonomy" id="2491152"/>
    <lineage>
        <taxon>Eukaryota</taxon>
        <taxon>Metazoa</taxon>
        <taxon>Ecdysozoa</taxon>
        <taxon>Arthropoda</taxon>
        <taxon>Hexapoda</taxon>
        <taxon>Insecta</taxon>
        <taxon>Pterygota</taxon>
        <taxon>Neoptera</taxon>
        <taxon>Endopterygota</taxon>
        <taxon>Hymenoptera</taxon>
        <taxon>Apocrita</taxon>
        <taxon>Proctotrupomorpha</taxon>
        <taxon>Chalcidoidea</taxon>
        <taxon>Chalcididae</taxon>
        <taxon>Chalcidinae</taxon>
        <taxon>Brachymeria</taxon>
    </lineage>
</organism>
<evidence type="ECO:0000256" key="9">
    <source>
        <dbReference type="ARBA" id="ARBA00022989"/>
    </source>
</evidence>
<proteinExistence type="inferred from homology"/>
<name>A0A3S8V0D3_9HYME</name>
<dbReference type="Gene3D" id="1.20.120.220">
    <property type="entry name" value="ATP synthase, F0 complex, subunit A"/>
    <property type="match status" value="1"/>
</dbReference>
<dbReference type="SUPFAM" id="SSF81336">
    <property type="entry name" value="F1F0 ATP synthase subunit A"/>
    <property type="match status" value="1"/>
</dbReference>
<evidence type="ECO:0000256" key="2">
    <source>
        <dbReference type="ARBA" id="ARBA00004141"/>
    </source>
</evidence>
<evidence type="ECO:0000256" key="12">
    <source>
        <dbReference type="ARBA" id="ARBA00023310"/>
    </source>
</evidence>
<dbReference type="EMBL" id="MG923487">
    <property type="protein sequence ID" value="AZL93130.1"/>
    <property type="molecule type" value="Genomic_DNA"/>
</dbReference>
<dbReference type="InterPro" id="IPR045083">
    <property type="entry name" value="ATP_synth_F0_asu_bact/mt"/>
</dbReference>
<gene>
    <name evidence="15" type="primary">atp6</name>
</gene>
<evidence type="ECO:0000256" key="10">
    <source>
        <dbReference type="ARBA" id="ARBA00023065"/>
    </source>
</evidence>
<dbReference type="PANTHER" id="PTHR11410">
    <property type="entry name" value="ATP SYNTHASE SUBUNIT A"/>
    <property type="match status" value="1"/>
</dbReference>
<evidence type="ECO:0000256" key="7">
    <source>
        <dbReference type="ARBA" id="ARBA00022692"/>
    </source>
</evidence>
<keyword evidence="5" id="KW-0813">Transport</keyword>
<evidence type="ECO:0000313" key="15">
    <source>
        <dbReference type="EMBL" id="AZL93130.1"/>
    </source>
</evidence>
<evidence type="ECO:0000256" key="3">
    <source>
        <dbReference type="ARBA" id="ARBA00006810"/>
    </source>
</evidence>
<evidence type="ECO:0000256" key="14">
    <source>
        <dbReference type="SAM" id="Phobius"/>
    </source>
</evidence>
<keyword evidence="7 14" id="KW-0812">Transmembrane</keyword>
<keyword evidence="9 14" id="KW-1133">Transmembrane helix</keyword>
<evidence type="ECO:0000256" key="4">
    <source>
        <dbReference type="ARBA" id="ARBA00011648"/>
    </source>
</evidence>
<dbReference type="Pfam" id="PF00119">
    <property type="entry name" value="ATP-synt_A"/>
    <property type="match status" value="1"/>
</dbReference>
<sequence length="224" mass="25920">MMMNLFSIFDPATSNIFSLKWISMIYVIFFIPLMFWFIPSRNVMFLNLIMNFLFFEFKMLLSLKLNIFNLLIFLTLFMQIMLMNFLGMFPYIFVGSSHLSISLSLSLALWFSFMIFGWMMNSNHMFTHLVPQNTPALLMPFMVLIETISNSIRFGTLAVRLSANMIAGHLLMTLISSSSNKLSMMMLILMIFSQSILVILELSVSVIQAYVFSILSLLYSTEVK</sequence>
<feature type="transmembrane region" description="Helical" evidence="14">
    <location>
        <begin position="21"/>
        <end position="38"/>
    </location>
</feature>
<dbReference type="InterPro" id="IPR023011">
    <property type="entry name" value="ATP_synth_F0_asu_AS"/>
</dbReference>
<dbReference type="GO" id="GO:0005743">
    <property type="term" value="C:mitochondrial inner membrane"/>
    <property type="evidence" value="ECO:0007669"/>
    <property type="project" value="UniProtKB-SubCell"/>
</dbReference>
<evidence type="ECO:0000256" key="6">
    <source>
        <dbReference type="ARBA" id="ARBA00022547"/>
    </source>
</evidence>
<keyword evidence="15" id="KW-0496">Mitochondrion</keyword>
<dbReference type="PRINTS" id="PR00123">
    <property type="entry name" value="ATPASEA"/>
</dbReference>
<feature type="transmembrane region" description="Helical" evidence="14">
    <location>
        <begin position="99"/>
        <end position="119"/>
    </location>
</feature>
<evidence type="ECO:0000256" key="8">
    <source>
        <dbReference type="ARBA" id="ARBA00022781"/>
    </source>
</evidence>
<feature type="transmembrane region" description="Helical" evidence="14">
    <location>
        <begin position="187"/>
        <end position="219"/>
    </location>
</feature>
<dbReference type="PANTHER" id="PTHR11410:SF0">
    <property type="entry name" value="ATP SYNTHASE SUBUNIT A"/>
    <property type="match status" value="1"/>
</dbReference>
<keyword evidence="11 14" id="KW-0472">Membrane</keyword>
<comment type="function">
    <text evidence="1">Mitochondrial membrane ATP synthase (F(1)F(0) ATP synthase or Complex V) produces ATP from ADP in the presence of a proton gradient across the membrane which is generated by electron transport complexes of the respiratory chain. F-type ATPases consist of two structural domains, F(1) - containing the extramembraneous catalytic core and F(0) - containing the membrane proton channel, linked together by a central stalk and a peripheral stalk. During catalysis, ATP synthesis in the catalytic domain of F(1) is coupled via a rotary mechanism of the central stalk subunits to proton translocation. Key component of the proton channel; it may play a direct role in the translocation of protons across the membrane.</text>
</comment>
<geneLocation type="mitochondrion" evidence="15"/>
<keyword evidence="8" id="KW-0375">Hydrogen ion transport</keyword>
<comment type="subcellular location">
    <subcellularLocation>
        <location evidence="2">Membrane</location>
        <topology evidence="2">Multi-pass membrane protein</topology>
    </subcellularLocation>
    <subcellularLocation>
        <location evidence="13">Mitochondrion inner membrane</location>
        <topology evidence="13">Multi-pass membrane protein</topology>
    </subcellularLocation>
</comment>
<dbReference type="NCBIfam" id="TIGR01131">
    <property type="entry name" value="ATP_synt_6_or_A"/>
    <property type="match status" value="1"/>
</dbReference>
<keyword evidence="6" id="KW-0138">CF(0)</keyword>